<proteinExistence type="inferred from homology"/>
<evidence type="ECO:0000313" key="8">
    <source>
        <dbReference type="Proteomes" id="UP001500929"/>
    </source>
</evidence>
<evidence type="ECO:0000259" key="5">
    <source>
        <dbReference type="Pfam" id="PF04542"/>
    </source>
</evidence>
<dbReference type="CDD" id="cd06171">
    <property type="entry name" value="Sigma70_r4"/>
    <property type="match status" value="1"/>
</dbReference>
<dbReference type="RefSeq" id="WP_259481437.1">
    <property type="nucleotide sequence ID" value="NZ_BAAAQY010000014.1"/>
</dbReference>
<dbReference type="SUPFAM" id="SSF88659">
    <property type="entry name" value="Sigma3 and sigma4 domains of RNA polymerase sigma factors"/>
    <property type="match status" value="1"/>
</dbReference>
<keyword evidence="4" id="KW-0804">Transcription</keyword>
<evidence type="ECO:0000259" key="6">
    <source>
        <dbReference type="Pfam" id="PF08281"/>
    </source>
</evidence>
<dbReference type="InterPro" id="IPR013324">
    <property type="entry name" value="RNA_pol_sigma_r3/r4-like"/>
</dbReference>
<keyword evidence="3" id="KW-0731">Sigma factor</keyword>
<evidence type="ECO:0000256" key="3">
    <source>
        <dbReference type="ARBA" id="ARBA00023082"/>
    </source>
</evidence>
<name>A0ABN3E5P0_9MICO</name>
<organism evidence="7 8">
    <name type="scientific">Herbiconiux moechotypicola</name>
    <dbReference type="NCBI Taxonomy" id="637393"/>
    <lineage>
        <taxon>Bacteria</taxon>
        <taxon>Bacillati</taxon>
        <taxon>Actinomycetota</taxon>
        <taxon>Actinomycetes</taxon>
        <taxon>Micrococcales</taxon>
        <taxon>Microbacteriaceae</taxon>
        <taxon>Herbiconiux</taxon>
    </lineage>
</organism>
<dbReference type="PANTHER" id="PTHR43133:SF25">
    <property type="entry name" value="RNA POLYMERASE SIGMA FACTOR RFAY-RELATED"/>
    <property type="match status" value="1"/>
</dbReference>
<sequence>MGSEIDEGALWSRVRDGDAEAFGAVFDLHHARVFRQARRVTATVHDAEDVTALVFLEAWRRRASVRVVDGTAIGWLAVTATNVARNVTRSRNRQRALIARLHEVDRESAWAEDHAVEVGERLDREAGAAAVRRALAALPARDRDVITLCVLQEMSTAEAAKALGVAPGTVKSRLSRARARLSAEVLARLQPRGGEEEAG</sequence>
<dbReference type="InterPro" id="IPR013249">
    <property type="entry name" value="RNA_pol_sigma70_r4_t2"/>
</dbReference>
<dbReference type="EMBL" id="BAAAQY010000014">
    <property type="protein sequence ID" value="GAA2248805.1"/>
    <property type="molecule type" value="Genomic_DNA"/>
</dbReference>
<feature type="domain" description="RNA polymerase sigma factor 70 region 4 type 2" evidence="6">
    <location>
        <begin position="130"/>
        <end position="181"/>
    </location>
</feature>
<reference evidence="7 8" key="1">
    <citation type="journal article" date="2019" name="Int. J. Syst. Evol. Microbiol.">
        <title>The Global Catalogue of Microorganisms (GCM) 10K type strain sequencing project: providing services to taxonomists for standard genome sequencing and annotation.</title>
        <authorList>
            <consortium name="The Broad Institute Genomics Platform"/>
            <consortium name="The Broad Institute Genome Sequencing Center for Infectious Disease"/>
            <person name="Wu L."/>
            <person name="Ma J."/>
        </authorList>
    </citation>
    <scope>NUCLEOTIDE SEQUENCE [LARGE SCALE GENOMIC DNA]</scope>
    <source>
        <strain evidence="7 8">JCM 16117</strain>
    </source>
</reference>
<dbReference type="InterPro" id="IPR014284">
    <property type="entry name" value="RNA_pol_sigma-70_dom"/>
</dbReference>
<gene>
    <name evidence="7" type="ORF">GCM10009851_37830</name>
</gene>
<dbReference type="InterPro" id="IPR007627">
    <property type="entry name" value="RNA_pol_sigma70_r2"/>
</dbReference>
<evidence type="ECO:0000313" key="7">
    <source>
        <dbReference type="EMBL" id="GAA2248805.1"/>
    </source>
</evidence>
<protein>
    <submittedName>
        <fullName evidence="7">RNA polymerase sigma factor</fullName>
    </submittedName>
</protein>
<accession>A0ABN3E5P0</accession>
<evidence type="ECO:0000256" key="4">
    <source>
        <dbReference type="ARBA" id="ARBA00023163"/>
    </source>
</evidence>
<dbReference type="Pfam" id="PF04542">
    <property type="entry name" value="Sigma70_r2"/>
    <property type="match status" value="1"/>
</dbReference>
<dbReference type="Pfam" id="PF08281">
    <property type="entry name" value="Sigma70_r4_2"/>
    <property type="match status" value="1"/>
</dbReference>
<dbReference type="PANTHER" id="PTHR43133">
    <property type="entry name" value="RNA POLYMERASE ECF-TYPE SIGMA FACTO"/>
    <property type="match status" value="1"/>
</dbReference>
<comment type="similarity">
    <text evidence="1">Belongs to the sigma-70 factor family. ECF subfamily.</text>
</comment>
<dbReference type="NCBIfam" id="TIGR02937">
    <property type="entry name" value="sigma70-ECF"/>
    <property type="match status" value="1"/>
</dbReference>
<dbReference type="SUPFAM" id="SSF88946">
    <property type="entry name" value="Sigma2 domain of RNA polymerase sigma factors"/>
    <property type="match status" value="1"/>
</dbReference>
<dbReference type="InterPro" id="IPR039425">
    <property type="entry name" value="RNA_pol_sigma-70-like"/>
</dbReference>
<dbReference type="InterPro" id="IPR013325">
    <property type="entry name" value="RNA_pol_sigma_r2"/>
</dbReference>
<dbReference type="InterPro" id="IPR036388">
    <property type="entry name" value="WH-like_DNA-bd_sf"/>
</dbReference>
<feature type="domain" description="RNA polymerase sigma-70 region 2" evidence="5">
    <location>
        <begin position="26"/>
        <end position="93"/>
    </location>
</feature>
<comment type="caution">
    <text evidence="7">The sequence shown here is derived from an EMBL/GenBank/DDBJ whole genome shotgun (WGS) entry which is preliminary data.</text>
</comment>
<dbReference type="Gene3D" id="1.10.1740.10">
    <property type="match status" value="1"/>
</dbReference>
<evidence type="ECO:0000256" key="1">
    <source>
        <dbReference type="ARBA" id="ARBA00010641"/>
    </source>
</evidence>
<keyword evidence="8" id="KW-1185">Reference proteome</keyword>
<dbReference type="Gene3D" id="1.10.10.10">
    <property type="entry name" value="Winged helix-like DNA-binding domain superfamily/Winged helix DNA-binding domain"/>
    <property type="match status" value="1"/>
</dbReference>
<keyword evidence="2" id="KW-0805">Transcription regulation</keyword>
<dbReference type="Proteomes" id="UP001500929">
    <property type="component" value="Unassembled WGS sequence"/>
</dbReference>
<evidence type="ECO:0000256" key="2">
    <source>
        <dbReference type="ARBA" id="ARBA00023015"/>
    </source>
</evidence>